<dbReference type="Pfam" id="PF01609">
    <property type="entry name" value="DDE_Tnp_1"/>
    <property type="match status" value="1"/>
</dbReference>
<gene>
    <name evidence="3" type="ORF">EQU24_15605</name>
</gene>
<dbReference type="GO" id="GO:0004803">
    <property type="term" value="F:transposase activity"/>
    <property type="evidence" value="ECO:0007669"/>
    <property type="project" value="InterPro"/>
</dbReference>
<organism evidence="3 4">
    <name type="scientific">Methylotuvimicrobium buryatense</name>
    <name type="common">Methylomicrobium buryatense</name>
    <dbReference type="NCBI Taxonomy" id="95641"/>
    <lineage>
        <taxon>Bacteria</taxon>
        <taxon>Pseudomonadati</taxon>
        <taxon>Pseudomonadota</taxon>
        <taxon>Gammaproteobacteria</taxon>
        <taxon>Methylococcales</taxon>
        <taxon>Methylococcaceae</taxon>
        <taxon>Methylotuvimicrobium</taxon>
    </lineage>
</organism>
<dbReference type="AlphaFoldDB" id="A0A4P9USJ9"/>
<protein>
    <submittedName>
        <fullName evidence="3">IS5 family transposase</fullName>
    </submittedName>
</protein>
<sequence>MPRQMLTDERWEKLKMTMLKMGIYDKPFLRQTTEGIFYRLRVGCPWRDLPSAFGNWNAAYKRFNEWSRKEKLMGIFNELIVEPDLEWQFIDGSIVKAHQHSSGAAHGQESAIGKSVAGNTTKIHMAVDACGLPIHFTLTGGEVHDCKEAPILVAELPKADYIVADKGYDSEPLRVQIKEKGAVPVIPRKKNSTVGNDDMDWCLYKYRHLVENVFARLKHFRAIATRYDKLKRNFEASVALACAFLWLPM</sequence>
<dbReference type="Proteomes" id="UP000305881">
    <property type="component" value="Chromosome"/>
</dbReference>
<dbReference type="GO" id="GO:0006313">
    <property type="term" value="P:DNA transposition"/>
    <property type="evidence" value="ECO:0007669"/>
    <property type="project" value="InterPro"/>
</dbReference>
<name>A0A4P9USJ9_METBY</name>
<dbReference type="Pfam" id="PF13340">
    <property type="entry name" value="DUF4096"/>
    <property type="match status" value="1"/>
</dbReference>
<evidence type="ECO:0000313" key="3">
    <source>
        <dbReference type="EMBL" id="QCW83510.1"/>
    </source>
</evidence>
<dbReference type="KEGG" id="mbur:EQU24_15605"/>
<feature type="domain" description="Transposase IS4-like" evidence="1">
    <location>
        <begin position="89"/>
        <end position="194"/>
    </location>
</feature>
<evidence type="ECO:0000259" key="1">
    <source>
        <dbReference type="Pfam" id="PF01609"/>
    </source>
</evidence>
<dbReference type="GO" id="GO:0003677">
    <property type="term" value="F:DNA binding"/>
    <property type="evidence" value="ECO:0007669"/>
    <property type="project" value="InterPro"/>
</dbReference>
<dbReference type="STRING" id="675511.GCA_000341735_04332"/>
<dbReference type="RefSeq" id="WP_026130384.1">
    <property type="nucleotide sequence ID" value="NZ_CP035467.1"/>
</dbReference>
<feature type="domain" description="Insertion element IS402-like" evidence="2">
    <location>
        <begin position="6"/>
        <end position="73"/>
    </location>
</feature>
<dbReference type="OrthoDB" id="5563770at2"/>
<dbReference type="NCBIfam" id="NF033580">
    <property type="entry name" value="transpos_IS5_3"/>
    <property type="match status" value="1"/>
</dbReference>
<evidence type="ECO:0000313" key="4">
    <source>
        <dbReference type="Proteomes" id="UP000305881"/>
    </source>
</evidence>
<keyword evidence="4" id="KW-1185">Reference proteome</keyword>
<reference evidence="4" key="1">
    <citation type="journal article" date="2019" name="J. Bacteriol.">
        <title>A Mutagenic Screen Identifies a TonB-Dependent Receptor Required for the Lanthanide Metal Switch in the Type I Methanotroph 'Methylotuvimicrobium buryatense' 5GB1C.</title>
        <authorList>
            <person name="Groom J.D."/>
            <person name="Ford S.M."/>
            <person name="Pesesky M.W."/>
            <person name="Lidstrom M.E."/>
        </authorList>
    </citation>
    <scope>NUCLEOTIDE SEQUENCE [LARGE SCALE GENOMIC DNA]</scope>
    <source>
        <strain evidence="4">5GB1C</strain>
    </source>
</reference>
<proteinExistence type="predicted"/>
<evidence type="ECO:0000259" key="2">
    <source>
        <dbReference type="Pfam" id="PF13340"/>
    </source>
</evidence>
<dbReference type="InterPro" id="IPR025161">
    <property type="entry name" value="IS402-like_dom"/>
</dbReference>
<accession>A0A4P9USJ9</accession>
<dbReference type="PANTHER" id="PTHR30007">
    <property type="entry name" value="PHP DOMAIN PROTEIN"/>
    <property type="match status" value="1"/>
</dbReference>
<dbReference type="PANTHER" id="PTHR30007:SF1">
    <property type="entry name" value="BLR1914 PROTEIN"/>
    <property type="match status" value="1"/>
</dbReference>
<dbReference type="InterPro" id="IPR002559">
    <property type="entry name" value="Transposase_11"/>
</dbReference>
<dbReference type="EMBL" id="CP035467">
    <property type="protein sequence ID" value="QCW83510.1"/>
    <property type="molecule type" value="Genomic_DNA"/>
</dbReference>